<comment type="caution">
    <text evidence="1">The sequence shown here is derived from an EMBL/GenBank/DDBJ whole genome shotgun (WGS) entry which is preliminary data.</text>
</comment>
<dbReference type="Proteomes" id="UP000301751">
    <property type="component" value="Unassembled WGS sequence"/>
</dbReference>
<protein>
    <submittedName>
        <fullName evidence="1">Uncharacterized protein</fullName>
    </submittedName>
</protein>
<dbReference type="RefSeq" id="WP_137734062.1">
    <property type="nucleotide sequence ID" value="NZ_BJCL01000009.1"/>
</dbReference>
<accession>A0A480ATP7</accession>
<sequence length="148" mass="16206">MKTDRVGSGADLKALIGALCTAEVDVAHDFPQCTKLEKRGMLAMRLHQLYGWIALRFPGASSEAVGYRMIKHAWWIAGLVLQRDRKAEVKVAISAATWQAVLDGCEAPPELQSYAAQVGALKDEAAVEAFAAEVWRRLGLSEKSRLKP</sequence>
<keyword evidence="2" id="KW-1185">Reference proteome</keyword>
<name>A0A480ATP7_9BURK</name>
<organism evidence="1 2">
    <name type="scientific">Pseudaquabacterium pictum</name>
    <dbReference type="NCBI Taxonomy" id="2315236"/>
    <lineage>
        <taxon>Bacteria</taxon>
        <taxon>Pseudomonadati</taxon>
        <taxon>Pseudomonadota</taxon>
        <taxon>Betaproteobacteria</taxon>
        <taxon>Burkholderiales</taxon>
        <taxon>Sphaerotilaceae</taxon>
        <taxon>Pseudaquabacterium</taxon>
    </lineage>
</organism>
<reference evidence="2" key="1">
    <citation type="submission" date="2019-03" db="EMBL/GenBank/DDBJ databases">
        <title>Aquabacterium pictum sp.nov., the first bacteriochlorophyll a-containing freshwater bacterium in the genus Aquabacterium of the class Betaproteobacteria.</title>
        <authorList>
            <person name="Hirose S."/>
            <person name="Tank M."/>
            <person name="Hara E."/>
            <person name="Tamaki H."/>
            <person name="Takaichi S."/>
            <person name="Haruta S."/>
            <person name="Hanada S."/>
        </authorList>
    </citation>
    <scope>NUCLEOTIDE SEQUENCE [LARGE SCALE GENOMIC DNA]</scope>
    <source>
        <strain evidence="2">W35</strain>
    </source>
</reference>
<dbReference type="EMBL" id="BJCL01000009">
    <property type="protein sequence ID" value="GCL64326.1"/>
    <property type="molecule type" value="Genomic_DNA"/>
</dbReference>
<evidence type="ECO:0000313" key="1">
    <source>
        <dbReference type="EMBL" id="GCL64326.1"/>
    </source>
</evidence>
<evidence type="ECO:0000313" key="2">
    <source>
        <dbReference type="Proteomes" id="UP000301751"/>
    </source>
</evidence>
<proteinExistence type="predicted"/>
<gene>
    <name evidence="1" type="ORF">AQPW35_34070</name>
</gene>
<dbReference type="AlphaFoldDB" id="A0A480ATP7"/>